<evidence type="ECO:0000256" key="2">
    <source>
        <dbReference type="ARBA" id="ARBA00004141"/>
    </source>
</evidence>
<evidence type="ECO:0000256" key="6">
    <source>
        <dbReference type="ARBA" id="ARBA00023136"/>
    </source>
</evidence>
<dbReference type="PANTHER" id="PTHR44733">
    <property type="entry name" value="DNAJ HOMOLOG SUBFAMILY C MEMBER 22"/>
    <property type="match status" value="1"/>
</dbReference>
<comment type="function">
    <text evidence="1">May function as a co-chaperone.</text>
</comment>
<evidence type="ECO:0000256" key="1">
    <source>
        <dbReference type="ARBA" id="ARBA00002080"/>
    </source>
</evidence>
<dbReference type="Proteomes" id="UP000663882">
    <property type="component" value="Unassembled WGS sequence"/>
</dbReference>
<feature type="transmembrane region" description="Helical" evidence="7">
    <location>
        <begin position="214"/>
        <end position="237"/>
    </location>
</feature>
<dbReference type="Pfam" id="PF05154">
    <property type="entry name" value="TM2"/>
    <property type="match status" value="1"/>
</dbReference>
<comment type="subcellular location">
    <subcellularLocation>
        <location evidence="2">Membrane</location>
        <topology evidence="2">Multi-pass membrane protein</topology>
    </subcellularLocation>
</comment>
<feature type="transmembrane region" description="Helical" evidence="7">
    <location>
        <begin position="146"/>
        <end position="162"/>
    </location>
</feature>
<dbReference type="InterPro" id="IPR001623">
    <property type="entry name" value="DnaJ_domain"/>
</dbReference>
<feature type="transmembrane region" description="Helical" evidence="7">
    <location>
        <begin position="9"/>
        <end position="27"/>
    </location>
</feature>
<evidence type="ECO:0000256" key="5">
    <source>
        <dbReference type="ARBA" id="ARBA00022989"/>
    </source>
</evidence>
<proteinExistence type="predicted"/>
<evidence type="ECO:0000256" key="3">
    <source>
        <dbReference type="ARBA" id="ARBA00020945"/>
    </source>
</evidence>
<evidence type="ECO:0000259" key="8">
    <source>
        <dbReference type="PROSITE" id="PS50076"/>
    </source>
</evidence>
<dbReference type="InterPro" id="IPR036869">
    <property type="entry name" value="J_dom_sf"/>
</dbReference>
<protein>
    <recommendedName>
        <fullName evidence="3">DnaJ homolog subfamily C member 22</fullName>
    </recommendedName>
</protein>
<name>A0A814U559_9BILA</name>
<dbReference type="GO" id="GO:0016020">
    <property type="term" value="C:membrane"/>
    <property type="evidence" value="ECO:0007669"/>
    <property type="project" value="UniProtKB-SubCell"/>
</dbReference>
<gene>
    <name evidence="9" type="ORF">RFH988_LOCUS22862</name>
</gene>
<keyword evidence="4 7" id="KW-0812">Transmembrane</keyword>
<dbReference type="Gene3D" id="1.10.287.110">
    <property type="entry name" value="DnaJ domain"/>
    <property type="match status" value="2"/>
</dbReference>
<sequence length="409" mass="47534">MSNMKHTGFAYFFALIGGLFGLHHLYLGRTQHALLWFTTFGGFGIGILYELLFSIKKYVREANSDNIILDEYEKKMQEQKSPAFEFIRFCGQYITALFYGVITYYAFPDTWLQKTYPSLIIGLSSAFAIALGTQLVGTLGPRRCSFIWPLLGALLGAPFLIWNGDASPSFNIVAFFSCCIFEWKIDWDKEYFSTKVEKETSLSSKKKERKRRHIIKRCLILGFGACIFCTILTSTIYQNLQVDINGERVKIKDVIANFFKSQEYIQLCQQLSSVVQQLYAFYLQFGFKGIWTQIWAALDYESDKQAFEVLGIDPKASQKAIEIQCRTLSRKWHPDRYRVLGIDPKASQKAIEIQCRTLSRKWHPDRYRDPEAKQEAEIKFMNIQQACNRLSTERKRRHEINTQKRENPN</sequence>
<evidence type="ECO:0000256" key="4">
    <source>
        <dbReference type="ARBA" id="ARBA00022692"/>
    </source>
</evidence>
<dbReference type="Pfam" id="PF00226">
    <property type="entry name" value="DnaJ"/>
    <property type="match status" value="1"/>
</dbReference>
<evidence type="ECO:0000313" key="9">
    <source>
        <dbReference type="EMBL" id="CAF1168944.1"/>
    </source>
</evidence>
<comment type="caution">
    <text evidence="9">The sequence shown here is derived from an EMBL/GenBank/DDBJ whole genome shotgun (WGS) entry which is preliminary data.</text>
</comment>
<dbReference type="InterPro" id="IPR007829">
    <property type="entry name" value="TM2"/>
</dbReference>
<dbReference type="OrthoDB" id="10262359at2759"/>
<organism evidence="9 10">
    <name type="scientific">Rotaria sordida</name>
    <dbReference type="NCBI Taxonomy" id="392033"/>
    <lineage>
        <taxon>Eukaryota</taxon>
        <taxon>Metazoa</taxon>
        <taxon>Spiralia</taxon>
        <taxon>Gnathifera</taxon>
        <taxon>Rotifera</taxon>
        <taxon>Eurotatoria</taxon>
        <taxon>Bdelloidea</taxon>
        <taxon>Philodinida</taxon>
        <taxon>Philodinidae</taxon>
        <taxon>Rotaria</taxon>
    </lineage>
</organism>
<keyword evidence="5 7" id="KW-1133">Transmembrane helix</keyword>
<dbReference type="CDD" id="cd06257">
    <property type="entry name" value="DnaJ"/>
    <property type="match status" value="2"/>
</dbReference>
<dbReference type="SUPFAM" id="SSF46565">
    <property type="entry name" value="Chaperone J-domain"/>
    <property type="match status" value="2"/>
</dbReference>
<dbReference type="PRINTS" id="PR00625">
    <property type="entry name" value="JDOMAIN"/>
</dbReference>
<feature type="domain" description="J" evidence="8">
    <location>
        <begin position="335"/>
        <end position="404"/>
    </location>
</feature>
<feature type="transmembrane region" description="Helical" evidence="7">
    <location>
        <begin position="119"/>
        <end position="139"/>
    </location>
</feature>
<reference evidence="9" key="1">
    <citation type="submission" date="2021-02" db="EMBL/GenBank/DDBJ databases">
        <authorList>
            <person name="Nowell W R."/>
        </authorList>
    </citation>
    <scope>NUCLEOTIDE SEQUENCE</scope>
</reference>
<dbReference type="AlphaFoldDB" id="A0A814U559"/>
<feature type="transmembrane region" description="Helical" evidence="7">
    <location>
        <begin position="86"/>
        <end position="107"/>
    </location>
</feature>
<dbReference type="EMBL" id="CAJNOO010001548">
    <property type="protein sequence ID" value="CAF1168944.1"/>
    <property type="molecule type" value="Genomic_DNA"/>
</dbReference>
<accession>A0A814U559</accession>
<dbReference type="SMART" id="SM00271">
    <property type="entry name" value="DnaJ"/>
    <property type="match status" value="1"/>
</dbReference>
<keyword evidence="6 7" id="KW-0472">Membrane</keyword>
<dbReference type="PANTHER" id="PTHR44733:SF1">
    <property type="entry name" value="DNAJ HOMOLOG SUBFAMILY C MEMBER 22"/>
    <property type="match status" value="1"/>
</dbReference>
<feature type="transmembrane region" description="Helical" evidence="7">
    <location>
        <begin position="168"/>
        <end position="185"/>
    </location>
</feature>
<dbReference type="PROSITE" id="PS50076">
    <property type="entry name" value="DNAJ_2"/>
    <property type="match status" value="1"/>
</dbReference>
<evidence type="ECO:0000313" key="10">
    <source>
        <dbReference type="Proteomes" id="UP000663882"/>
    </source>
</evidence>
<evidence type="ECO:0000256" key="7">
    <source>
        <dbReference type="SAM" id="Phobius"/>
    </source>
</evidence>
<feature type="transmembrane region" description="Helical" evidence="7">
    <location>
        <begin position="33"/>
        <end position="52"/>
    </location>
</feature>